<name>A0AC34GQP8_9BILA</name>
<protein>
    <submittedName>
        <fullName evidence="2">Uncharacterized protein</fullName>
    </submittedName>
</protein>
<evidence type="ECO:0000313" key="2">
    <source>
        <dbReference type="WBParaSite" id="ES5_v2.g7010.t1"/>
    </source>
</evidence>
<proteinExistence type="predicted"/>
<accession>A0AC34GQP8</accession>
<reference evidence="2" key="1">
    <citation type="submission" date="2022-11" db="UniProtKB">
        <authorList>
            <consortium name="WormBaseParasite"/>
        </authorList>
    </citation>
    <scope>IDENTIFICATION</scope>
</reference>
<organism evidence="1 2">
    <name type="scientific">Panagrolaimus sp. ES5</name>
    <dbReference type="NCBI Taxonomy" id="591445"/>
    <lineage>
        <taxon>Eukaryota</taxon>
        <taxon>Metazoa</taxon>
        <taxon>Ecdysozoa</taxon>
        <taxon>Nematoda</taxon>
        <taxon>Chromadorea</taxon>
        <taxon>Rhabditida</taxon>
        <taxon>Tylenchina</taxon>
        <taxon>Panagrolaimomorpha</taxon>
        <taxon>Panagrolaimoidea</taxon>
        <taxon>Panagrolaimidae</taxon>
        <taxon>Panagrolaimus</taxon>
    </lineage>
</organism>
<dbReference type="WBParaSite" id="ES5_v2.g7010.t1">
    <property type="protein sequence ID" value="ES5_v2.g7010.t1"/>
    <property type="gene ID" value="ES5_v2.g7010"/>
</dbReference>
<dbReference type="Proteomes" id="UP000887579">
    <property type="component" value="Unplaced"/>
</dbReference>
<sequence length="81" mass="8989">MIFRKITGKIEDDLVAVEFGECGEVVIVADGSYLDGDNNVFLGRNSYLLIKLIFDKFDEIFGLLLIQLIVVVGGYGCDRVL</sequence>
<evidence type="ECO:0000313" key="1">
    <source>
        <dbReference type="Proteomes" id="UP000887579"/>
    </source>
</evidence>